<dbReference type="PANTHER" id="PTHR47506">
    <property type="entry name" value="TRANSCRIPTIONAL REGULATORY PROTEIN"/>
    <property type="match status" value="1"/>
</dbReference>
<dbReference type="EMBL" id="LXYT01000001">
    <property type="protein sequence ID" value="OLY43786.1"/>
    <property type="molecule type" value="Genomic_DNA"/>
</dbReference>
<dbReference type="PRINTS" id="PR00455">
    <property type="entry name" value="HTHTETR"/>
</dbReference>
<feature type="DNA-binding region" description="H-T-H motif" evidence="5">
    <location>
        <begin position="32"/>
        <end position="51"/>
    </location>
</feature>
<dbReference type="Pfam" id="PF00440">
    <property type="entry name" value="TetR_N"/>
    <property type="match status" value="1"/>
</dbReference>
<keyword evidence="4" id="KW-0804">Transcription</keyword>
<reference evidence="7 8" key="1">
    <citation type="submission" date="2016-12" db="EMBL/GenBank/DDBJ databases">
        <title>Comparative genomics of Bartonella apis.</title>
        <authorList>
            <person name="Engel P."/>
        </authorList>
    </citation>
    <scope>NUCLEOTIDE SEQUENCE [LARGE SCALE GENOMIC DNA]</scope>
    <source>
        <strain evidence="7 8">PEB0149</strain>
    </source>
</reference>
<dbReference type="InterPro" id="IPR013572">
    <property type="entry name" value="Tscrpt_reg_MAATS_C"/>
</dbReference>
<feature type="domain" description="HTH tetR-type" evidence="6">
    <location>
        <begin position="9"/>
        <end position="69"/>
    </location>
</feature>
<dbReference type="InterPro" id="IPR009057">
    <property type="entry name" value="Homeodomain-like_sf"/>
</dbReference>
<organism evidence="7 8">
    <name type="scientific">Bartonella apis</name>
    <dbReference type="NCBI Taxonomy" id="1686310"/>
    <lineage>
        <taxon>Bacteria</taxon>
        <taxon>Pseudomonadati</taxon>
        <taxon>Pseudomonadota</taxon>
        <taxon>Alphaproteobacteria</taxon>
        <taxon>Hyphomicrobiales</taxon>
        <taxon>Bartonellaceae</taxon>
        <taxon>Bartonella</taxon>
    </lineage>
</organism>
<keyword evidence="1" id="KW-0678">Repressor</keyword>
<evidence type="ECO:0000256" key="5">
    <source>
        <dbReference type="PROSITE-ProRule" id="PRU00335"/>
    </source>
</evidence>
<keyword evidence="2" id="KW-0805">Transcription regulation</keyword>
<dbReference type="SUPFAM" id="SSF48498">
    <property type="entry name" value="Tetracyclin repressor-like, C-terminal domain"/>
    <property type="match status" value="1"/>
</dbReference>
<evidence type="ECO:0000256" key="2">
    <source>
        <dbReference type="ARBA" id="ARBA00023015"/>
    </source>
</evidence>
<name>A0A1R0F9Z6_9HYPH</name>
<dbReference type="RefSeq" id="WP_075868952.1">
    <property type="nucleotide sequence ID" value="NZ_LXYT01000001.1"/>
</dbReference>
<protein>
    <submittedName>
        <fullName evidence="7">Transcriptional regulator, TetR family</fullName>
    </submittedName>
</protein>
<dbReference type="PROSITE" id="PS01081">
    <property type="entry name" value="HTH_TETR_1"/>
    <property type="match status" value="1"/>
</dbReference>
<dbReference type="SUPFAM" id="SSF46689">
    <property type="entry name" value="Homeodomain-like"/>
    <property type="match status" value="1"/>
</dbReference>
<dbReference type="Proteomes" id="UP000187344">
    <property type="component" value="Unassembled WGS sequence"/>
</dbReference>
<keyword evidence="3 5" id="KW-0238">DNA-binding</keyword>
<dbReference type="AlphaFoldDB" id="A0A1R0F9Z6"/>
<evidence type="ECO:0000313" key="7">
    <source>
        <dbReference type="EMBL" id="OLY43786.1"/>
    </source>
</evidence>
<dbReference type="InterPro" id="IPR036271">
    <property type="entry name" value="Tet_transcr_reg_TetR-rel_C_sf"/>
</dbReference>
<gene>
    <name evidence="7" type="ORF">PEB0149_012220</name>
</gene>
<dbReference type="PROSITE" id="PS50977">
    <property type="entry name" value="HTH_TETR_2"/>
    <property type="match status" value="1"/>
</dbReference>
<dbReference type="PANTHER" id="PTHR47506:SF1">
    <property type="entry name" value="HTH-TYPE TRANSCRIPTIONAL REGULATOR YJDC"/>
    <property type="match status" value="1"/>
</dbReference>
<dbReference type="Pfam" id="PF08361">
    <property type="entry name" value="TetR_C_2"/>
    <property type="match status" value="1"/>
</dbReference>
<comment type="caution">
    <text evidence="7">The sequence shown here is derived from an EMBL/GenBank/DDBJ whole genome shotgun (WGS) entry which is preliminary data.</text>
</comment>
<evidence type="ECO:0000313" key="8">
    <source>
        <dbReference type="Proteomes" id="UP000187344"/>
    </source>
</evidence>
<evidence type="ECO:0000256" key="1">
    <source>
        <dbReference type="ARBA" id="ARBA00022491"/>
    </source>
</evidence>
<evidence type="ECO:0000256" key="4">
    <source>
        <dbReference type="ARBA" id="ARBA00023163"/>
    </source>
</evidence>
<proteinExistence type="predicted"/>
<evidence type="ECO:0000259" key="6">
    <source>
        <dbReference type="PROSITE" id="PS50977"/>
    </source>
</evidence>
<accession>A0A1R0F9Z6</accession>
<dbReference type="InterPro" id="IPR023772">
    <property type="entry name" value="DNA-bd_HTH_TetR-type_CS"/>
</dbReference>
<evidence type="ECO:0000256" key="3">
    <source>
        <dbReference type="ARBA" id="ARBA00023125"/>
    </source>
</evidence>
<dbReference type="OrthoDB" id="9798857at2"/>
<keyword evidence="8" id="KW-1185">Reference proteome</keyword>
<sequence length="210" mass="24079">MRRTKAEASETRESILDAAEIAFLTKGVSKTSLNEIAERAGVTRGAIYFHFRDKPAIYNAIIDRIKFPQEDLIDEVSRNDSINPIDVLEKSACASLSRFAEDEHQQRVMTIITLRCEYVDDFSQMILRLREAHDSMLDLFTRMLYVARSRDMLCEDWEPEDGARVLVCVVGGILHEWLNSAKNFDLNALGTRLILSQTKSFRKDSRQLMS</sequence>
<dbReference type="InterPro" id="IPR001647">
    <property type="entry name" value="HTH_TetR"/>
</dbReference>
<dbReference type="Gene3D" id="1.10.357.10">
    <property type="entry name" value="Tetracycline Repressor, domain 2"/>
    <property type="match status" value="1"/>
</dbReference>
<dbReference type="GO" id="GO:0003677">
    <property type="term" value="F:DNA binding"/>
    <property type="evidence" value="ECO:0007669"/>
    <property type="project" value="UniProtKB-UniRule"/>
</dbReference>